<name>A0A1G6Z7H8_9RHOB</name>
<protein>
    <submittedName>
        <fullName evidence="2">Hint domain-containing protein</fullName>
    </submittedName>
</protein>
<dbReference type="EMBL" id="FMZV01000012">
    <property type="protein sequence ID" value="SDD98422.1"/>
    <property type="molecule type" value="Genomic_DNA"/>
</dbReference>
<organism evidence="2 3">
    <name type="scientific">Ruegeria marina</name>
    <dbReference type="NCBI Taxonomy" id="639004"/>
    <lineage>
        <taxon>Bacteria</taxon>
        <taxon>Pseudomonadati</taxon>
        <taxon>Pseudomonadota</taxon>
        <taxon>Alphaproteobacteria</taxon>
        <taxon>Rhodobacterales</taxon>
        <taxon>Roseobacteraceae</taxon>
        <taxon>Ruegeria</taxon>
    </lineage>
</organism>
<proteinExistence type="predicted"/>
<dbReference type="Pfam" id="PF13403">
    <property type="entry name" value="Hint_2"/>
    <property type="match status" value="1"/>
</dbReference>
<sequence>MLLSHDTAFADFEPIPEPVAGFSGKTLVETPDGWRSVNSLRAGDRVATVDGGFAQLNAVIAFANAHARAWRVPGGTLGACSDLTLYDGQYLALNGPCCRQLFGLPTVLAPAGALVGFEGIHRATASAQPAYQLRFAEEELVWAQTGVRILAPGAGSASWYQRLDYGQTRALLLLMSGGTLAPDIAA</sequence>
<reference evidence="3" key="1">
    <citation type="submission" date="2016-10" db="EMBL/GenBank/DDBJ databases">
        <authorList>
            <person name="Varghese N."/>
            <person name="Submissions S."/>
        </authorList>
    </citation>
    <scope>NUCLEOTIDE SEQUENCE [LARGE SCALE GENOMIC DNA]</scope>
    <source>
        <strain evidence="3">CGMCC 1.9108</strain>
    </source>
</reference>
<keyword evidence="3" id="KW-1185">Reference proteome</keyword>
<feature type="domain" description="Hedgehog/Intein (Hint)" evidence="1">
    <location>
        <begin position="21"/>
        <end position="144"/>
    </location>
</feature>
<dbReference type="InterPro" id="IPR036844">
    <property type="entry name" value="Hint_dom_sf"/>
</dbReference>
<dbReference type="SUPFAM" id="SSF51294">
    <property type="entry name" value="Hedgehog/intein (Hint) domain"/>
    <property type="match status" value="1"/>
</dbReference>
<dbReference type="RefSeq" id="WP_093034074.1">
    <property type="nucleotide sequence ID" value="NZ_FMZV01000012.1"/>
</dbReference>
<dbReference type="OrthoDB" id="7685535at2"/>
<evidence type="ECO:0000313" key="3">
    <source>
        <dbReference type="Proteomes" id="UP000199628"/>
    </source>
</evidence>
<dbReference type="InterPro" id="IPR028992">
    <property type="entry name" value="Hedgehog/Intein_dom"/>
</dbReference>
<accession>A0A1G6Z7H8</accession>
<evidence type="ECO:0000313" key="2">
    <source>
        <dbReference type="EMBL" id="SDD98422.1"/>
    </source>
</evidence>
<dbReference type="Proteomes" id="UP000199628">
    <property type="component" value="Unassembled WGS sequence"/>
</dbReference>
<dbReference type="AlphaFoldDB" id="A0A1G6Z7H8"/>
<evidence type="ECO:0000259" key="1">
    <source>
        <dbReference type="Pfam" id="PF13403"/>
    </source>
</evidence>
<dbReference type="STRING" id="639004.SAMN04488239_112116"/>
<gene>
    <name evidence="2" type="ORF">SAMN04488239_112116</name>
</gene>